<dbReference type="EMBL" id="ML014389">
    <property type="protein sequence ID" value="RKO98631.1"/>
    <property type="molecule type" value="Genomic_DNA"/>
</dbReference>
<sequence length="139" mass="15190">RAQVIGYLSGTLFAVGWWLFFDGVAFSASHGLPVPIRPEDWLPGVFSTLSLILVNLISKDHINATEFTYGDDHVATKARACAFLGAVMALSSLGGSIAIMVFKYILPGYHGNDFWFAICLVAQNALIFVSSMVLWFGRN</sequence>
<dbReference type="Proteomes" id="UP000274922">
    <property type="component" value="Unassembled WGS sequence"/>
</dbReference>
<feature type="transmembrane region" description="Helical" evidence="6">
    <location>
        <begin position="79"/>
        <end position="102"/>
    </location>
</feature>
<dbReference type="OrthoDB" id="268928at2759"/>
<dbReference type="AlphaFoldDB" id="A0A4P9WYP3"/>
<protein>
    <submittedName>
        <fullName evidence="7">Uncharacterized protein</fullName>
    </submittedName>
</protein>
<evidence type="ECO:0000313" key="8">
    <source>
        <dbReference type="Proteomes" id="UP000274922"/>
    </source>
</evidence>
<evidence type="ECO:0000256" key="5">
    <source>
        <dbReference type="ARBA" id="ARBA00023136"/>
    </source>
</evidence>
<accession>A0A4P9WYP3</accession>
<evidence type="ECO:0000256" key="1">
    <source>
        <dbReference type="ARBA" id="ARBA00004141"/>
    </source>
</evidence>
<comment type="similarity">
    <text evidence="2">Belongs to the UPF0220 family.</text>
</comment>
<keyword evidence="5 6" id="KW-0472">Membrane</keyword>
<feature type="non-terminal residue" evidence="7">
    <location>
        <position position="139"/>
    </location>
</feature>
<reference evidence="8" key="1">
    <citation type="journal article" date="2018" name="Nat. Microbiol.">
        <title>Leveraging single-cell genomics to expand the fungal tree of life.</title>
        <authorList>
            <person name="Ahrendt S.R."/>
            <person name="Quandt C.A."/>
            <person name="Ciobanu D."/>
            <person name="Clum A."/>
            <person name="Salamov A."/>
            <person name="Andreopoulos B."/>
            <person name="Cheng J.F."/>
            <person name="Woyke T."/>
            <person name="Pelin A."/>
            <person name="Henrissat B."/>
            <person name="Reynolds N.K."/>
            <person name="Benny G.L."/>
            <person name="Smith M.E."/>
            <person name="James T.Y."/>
            <person name="Grigoriev I.V."/>
        </authorList>
    </citation>
    <scope>NUCLEOTIDE SEQUENCE [LARGE SCALE GENOMIC DNA]</scope>
    <source>
        <strain evidence="8">ATCC 52028</strain>
    </source>
</reference>
<evidence type="ECO:0000256" key="3">
    <source>
        <dbReference type="ARBA" id="ARBA00022692"/>
    </source>
</evidence>
<dbReference type="PANTHER" id="PTHR13180">
    <property type="entry name" value="SMALL MEMBRANE PROTEIN-RELATED"/>
    <property type="match status" value="1"/>
</dbReference>
<comment type="subcellular location">
    <subcellularLocation>
        <location evidence="1">Membrane</location>
        <topology evidence="1">Multi-pass membrane protein</topology>
    </subcellularLocation>
</comment>
<feature type="transmembrane region" description="Helical" evidence="6">
    <location>
        <begin position="114"/>
        <end position="136"/>
    </location>
</feature>
<feature type="transmembrane region" description="Helical" evidence="6">
    <location>
        <begin position="7"/>
        <end position="29"/>
    </location>
</feature>
<gene>
    <name evidence="7" type="ORF">CXG81DRAFT_445</name>
</gene>
<dbReference type="STRING" id="1555241.A0A4P9WYP3"/>
<dbReference type="InterPro" id="IPR007919">
    <property type="entry name" value="UPF0220"/>
</dbReference>
<evidence type="ECO:0000256" key="6">
    <source>
        <dbReference type="SAM" id="Phobius"/>
    </source>
</evidence>
<evidence type="ECO:0000313" key="7">
    <source>
        <dbReference type="EMBL" id="RKO98631.1"/>
    </source>
</evidence>
<evidence type="ECO:0000256" key="4">
    <source>
        <dbReference type="ARBA" id="ARBA00022989"/>
    </source>
</evidence>
<name>A0A4P9WYP3_9FUNG</name>
<dbReference type="Pfam" id="PF05255">
    <property type="entry name" value="UPF0220"/>
    <property type="match status" value="1"/>
</dbReference>
<evidence type="ECO:0000256" key="2">
    <source>
        <dbReference type="ARBA" id="ARBA00005335"/>
    </source>
</evidence>
<keyword evidence="4 6" id="KW-1133">Transmembrane helix</keyword>
<feature type="non-terminal residue" evidence="7">
    <location>
        <position position="1"/>
    </location>
</feature>
<feature type="transmembrane region" description="Helical" evidence="6">
    <location>
        <begin position="41"/>
        <end position="58"/>
    </location>
</feature>
<keyword evidence="3 6" id="KW-0812">Transmembrane</keyword>
<proteinExistence type="inferred from homology"/>
<dbReference type="GO" id="GO:0016020">
    <property type="term" value="C:membrane"/>
    <property type="evidence" value="ECO:0007669"/>
    <property type="project" value="UniProtKB-SubCell"/>
</dbReference>
<organism evidence="7 8">
    <name type="scientific">Caulochytrium protostelioides</name>
    <dbReference type="NCBI Taxonomy" id="1555241"/>
    <lineage>
        <taxon>Eukaryota</taxon>
        <taxon>Fungi</taxon>
        <taxon>Fungi incertae sedis</taxon>
        <taxon>Chytridiomycota</taxon>
        <taxon>Chytridiomycota incertae sedis</taxon>
        <taxon>Chytridiomycetes</taxon>
        <taxon>Caulochytriales</taxon>
        <taxon>Caulochytriaceae</taxon>
        <taxon>Caulochytrium</taxon>
    </lineage>
</organism>
<keyword evidence="8" id="KW-1185">Reference proteome</keyword>